<dbReference type="STRING" id="415425.SAMN05444363_1916"/>
<organism evidence="2 3">
    <name type="scientific">Flavobacterium terrae</name>
    <dbReference type="NCBI Taxonomy" id="415425"/>
    <lineage>
        <taxon>Bacteria</taxon>
        <taxon>Pseudomonadati</taxon>
        <taxon>Bacteroidota</taxon>
        <taxon>Flavobacteriia</taxon>
        <taxon>Flavobacteriales</taxon>
        <taxon>Flavobacteriaceae</taxon>
        <taxon>Flavobacterium</taxon>
    </lineage>
</organism>
<dbReference type="Proteomes" id="UP000184488">
    <property type="component" value="Unassembled WGS sequence"/>
</dbReference>
<evidence type="ECO:0000313" key="2">
    <source>
        <dbReference type="EMBL" id="SHI88030.1"/>
    </source>
</evidence>
<name>A0A1M6ERS8_9FLAO</name>
<gene>
    <name evidence="2" type="ORF">SAMN05444363_1916</name>
</gene>
<accession>A0A1M6ERS8</accession>
<reference evidence="3" key="1">
    <citation type="submission" date="2016-11" db="EMBL/GenBank/DDBJ databases">
        <authorList>
            <person name="Varghese N."/>
            <person name="Submissions S."/>
        </authorList>
    </citation>
    <scope>NUCLEOTIDE SEQUENCE [LARGE SCALE GENOMIC DNA]</scope>
    <source>
        <strain evidence="3">DSM 18829</strain>
    </source>
</reference>
<dbReference type="AlphaFoldDB" id="A0A1M6ERS8"/>
<proteinExistence type="predicted"/>
<evidence type="ECO:0000313" key="3">
    <source>
        <dbReference type="Proteomes" id="UP000184488"/>
    </source>
</evidence>
<sequence length="178" mass="21513">MQNHILKFFLFFFLVFFSLESNAQMSHKDSLRIRCKNRVKVARSKENFLDKKAYAYTEPYYFKVYNTDPDYISFQLGKRKGSKVFLYIKLFSFNACIKKDDVVELTFVNEDKYELINKYQVNCEGYIVVELRGYDIKYIKKSLIKGFMIHTYQKDYEFRVDNKTAKQINEDIQCLRKY</sequence>
<dbReference type="EMBL" id="FQZI01000003">
    <property type="protein sequence ID" value="SHI88030.1"/>
    <property type="molecule type" value="Genomic_DNA"/>
</dbReference>
<feature type="signal peptide" evidence="1">
    <location>
        <begin position="1"/>
        <end position="23"/>
    </location>
</feature>
<keyword evidence="3" id="KW-1185">Reference proteome</keyword>
<feature type="chain" id="PRO_5012409647" evidence="1">
    <location>
        <begin position="24"/>
        <end position="178"/>
    </location>
</feature>
<evidence type="ECO:0000256" key="1">
    <source>
        <dbReference type="SAM" id="SignalP"/>
    </source>
</evidence>
<keyword evidence="1" id="KW-0732">Signal</keyword>
<protein>
    <submittedName>
        <fullName evidence="2">Uncharacterized protein</fullName>
    </submittedName>
</protein>